<comment type="caution">
    <text evidence="2">The sequence shown here is derived from an EMBL/GenBank/DDBJ whole genome shotgun (WGS) entry which is preliminary data.</text>
</comment>
<gene>
    <name evidence="2" type="ORF">Aca07nite_71270</name>
</gene>
<reference evidence="2" key="1">
    <citation type="submission" date="2021-01" db="EMBL/GenBank/DDBJ databases">
        <title>Whole genome shotgun sequence of Actinoplanes capillaceus NBRC 16408.</title>
        <authorList>
            <person name="Komaki H."/>
            <person name="Tamura T."/>
        </authorList>
    </citation>
    <scope>NUCLEOTIDE SEQUENCE [LARGE SCALE GENOMIC DNA]</scope>
    <source>
        <strain evidence="2">NBRC 16408</strain>
    </source>
</reference>
<organism evidence="2">
    <name type="scientific">Actinoplanes campanulatus</name>
    <dbReference type="NCBI Taxonomy" id="113559"/>
    <lineage>
        <taxon>Bacteria</taxon>
        <taxon>Bacillati</taxon>
        <taxon>Actinomycetota</taxon>
        <taxon>Actinomycetes</taxon>
        <taxon>Micromonosporales</taxon>
        <taxon>Micromonosporaceae</taxon>
        <taxon>Actinoplanes</taxon>
    </lineage>
</organism>
<sequence length="82" mass="9012">MPETVSDDDYYQRRGPLQHTGDAAAVIDDPRPGEVPRWTRCTSVIDPAPALERSVSRLTVAGQRHRPGSGNCEAALVWRLSV</sequence>
<proteinExistence type="predicted"/>
<accession>A0ABQ3WU83</accession>
<protein>
    <submittedName>
        <fullName evidence="2">Uncharacterized protein</fullName>
    </submittedName>
</protein>
<dbReference type="EMBL" id="BOMF01000136">
    <property type="protein sequence ID" value="GID49852.1"/>
    <property type="molecule type" value="Genomic_DNA"/>
</dbReference>
<feature type="region of interest" description="Disordered" evidence="1">
    <location>
        <begin position="1"/>
        <end position="32"/>
    </location>
</feature>
<evidence type="ECO:0000256" key="1">
    <source>
        <dbReference type="SAM" id="MobiDB-lite"/>
    </source>
</evidence>
<evidence type="ECO:0000313" key="2">
    <source>
        <dbReference type="EMBL" id="GID49852.1"/>
    </source>
</evidence>
<name>A0ABQ3WU83_9ACTN</name>